<keyword evidence="1" id="KW-0472">Membrane</keyword>
<comment type="caution">
    <text evidence="2">The sequence shown here is derived from an EMBL/GenBank/DDBJ whole genome shotgun (WGS) entry which is preliminary data.</text>
</comment>
<accession>A0AA39WG52</accession>
<name>A0AA39WG52_9PEZI</name>
<evidence type="ECO:0000313" key="2">
    <source>
        <dbReference type="EMBL" id="KAK0614761.1"/>
    </source>
</evidence>
<gene>
    <name evidence="2" type="ORF">B0T14DRAFT_529014</name>
</gene>
<dbReference type="Proteomes" id="UP001175000">
    <property type="component" value="Unassembled WGS sequence"/>
</dbReference>
<keyword evidence="3" id="KW-1185">Reference proteome</keyword>
<sequence>MYDCPIIFSGLSGTFAVVVGVPVIAARQSAQKTSIELVGDAVAGSYRFAANACGATVDLRRRSRPYHMHAINHDLDSPKTLVVS</sequence>
<evidence type="ECO:0000313" key="3">
    <source>
        <dbReference type="Proteomes" id="UP001175000"/>
    </source>
</evidence>
<keyword evidence="1" id="KW-1133">Transmembrane helix</keyword>
<dbReference type="AlphaFoldDB" id="A0AA39WG52"/>
<reference evidence="2" key="1">
    <citation type="submission" date="2023-06" db="EMBL/GenBank/DDBJ databases">
        <title>Genome-scale phylogeny and comparative genomics of the fungal order Sordariales.</title>
        <authorList>
            <consortium name="Lawrence Berkeley National Laboratory"/>
            <person name="Hensen N."/>
            <person name="Bonometti L."/>
            <person name="Westerberg I."/>
            <person name="Brannstrom I.O."/>
            <person name="Guillou S."/>
            <person name="Cros-Aarteil S."/>
            <person name="Calhoun S."/>
            <person name="Haridas S."/>
            <person name="Kuo A."/>
            <person name="Mondo S."/>
            <person name="Pangilinan J."/>
            <person name="Riley R."/>
            <person name="Labutti K."/>
            <person name="Andreopoulos B."/>
            <person name="Lipzen A."/>
            <person name="Chen C."/>
            <person name="Yanf M."/>
            <person name="Daum C."/>
            <person name="Ng V."/>
            <person name="Clum A."/>
            <person name="Steindorff A."/>
            <person name="Ohm R."/>
            <person name="Martin F."/>
            <person name="Silar P."/>
            <person name="Natvig D."/>
            <person name="Lalanne C."/>
            <person name="Gautier V."/>
            <person name="Ament-Velasquez S.L."/>
            <person name="Kruys A."/>
            <person name="Hutchinson M.I."/>
            <person name="Powell A.J."/>
            <person name="Barry K."/>
            <person name="Miller A.N."/>
            <person name="Grigoriev I.V."/>
            <person name="Debuchy R."/>
            <person name="Gladieux P."/>
            <person name="Thoren M.H."/>
            <person name="Johannesson H."/>
        </authorList>
    </citation>
    <scope>NUCLEOTIDE SEQUENCE</scope>
    <source>
        <strain evidence="2">CBS 606.72</strain>
    </source>
</reference>
<feature type="transmembrane region" description="Helical" evidence="1">
    <location>
        <begin position="6"/>
        <end position="26"/>
    </location>
</feature>
<dbReference type="EMBL" id="JAULSU010000006">
    <property type="protein sequence ID" value="KAK0614761.1"/>
    <property type="molecule type" value="Genomic_DNA"/>
</dbReference>
<protein>
    <submittedName>
        <fullName evidence="2">Uncharacterized protein</fullName>
    </submittedName>
</protein>
<organism evidence="2 3">
    <name type="scientific">Immersiella caudata</name>
    <dbReference type="NCBI Taxonomy" id="314043"/>
    <lineage>
        <taxon>Eukaryota</taxon>
        <taxon>Fungi</taxon>
        <taxon>Dikarya</taxon>
        <taxon>Ascomycota</taxon>
        <taxon>Pezizomycotina</taxon>
        <taxon>Sordariomycetes</taxon>
        <taxon>Sordariomycetidae</taxon>
        <taxon>Sordariales</taxon>
        <taxon>Lasiosphaeriaceae</taxon>
        <taxon>Immersiella</taxon>
    </lineage>
</organism>
<evidence type="ECO:0000256" key="1">
    <source>
        <dbReference type="SAM" id="Phobius"/>
    </source>
</evidence>
<proteinExistence type="predicted"/>
<keyword evidence="1" id="KW-0812">Transmembrane</keyword>